<dbReference type="Gene3D" id="3.30.420.10">
    <property type="entry name" value="Ribonuclease H-like superfamily/Ribonuclease H"/>
    <property type="match status" value="2"/>
</dbReference>
<dbReference type="InterPro" id="IPR000477">
    <property type="entry name" value="RT_dom"/>
</dbReference>
<dbReference type="OrthoDB" id="101614at2759"/>
<evidence type="ECO:0000313" key="3">
    <source>
        <dbReference type="EMBL" id="GFY90929.1"/>
    </source>
</evidence>
<dbReference type="SUPFAM" id="SSF56672">
    <property type="entry name" value="DNA/RNA polymerases"/>
    <property type="match status" value="1"/>
</dbReference>
<dbReference type="PANTHER" id="PTHR48475:SF2">
    <property type="entry name" value="RIBONUCLEASE H"/>
    <property type="match status" value="1"/>
</dbReference>
<dbReference type="InterPro" id="IPR036397">
    <property type="entry name" value="RNaseH_sf"/>
</dbReference>
<dbReference type="PANTHER" id="PTHR48475">
    <property type="entry name" value="RIBONUCLEASE H"/>
    <property type="match status" value="1"/>
</dbReference>
<sequence>MFREQIGKTMEVYIDDMLIKSLKVANHIAHVEEAFSVLQKHKMMLNPSKCIFGVSSKKFLGFLVTKRGIEANPSQIQALLTMSSNIHEVQQLTRRVATLNRFVSRSADKCLPFFKIMRKNETFQWNMESEIAFQQLKEYLGPPPLLTVRISARHHYSPFLPQAKSSLYIYLSRLKYARLILQTPSGDQMEYAIRIKFKAANNEAKYEALLTGLRVATEIGVDSLDVFSDSQLVLNQVQGDYLTKDTRMVAYLDEVKTMSGKIRDFKIRQIPREENKKADALANLASAFDFILDISIPLEFLASPSIGIAKPVFHAEECPTRMDEIFVYLRDGTLSQDKLQACRIQYRHTRAPAQAPLQKKFLIVTIDYFTKWIEAQPLTKITEKILGISYGSTSFVDLESPKLSSRTMQGSSTMTNSNYFAQILPFLIIFSLPDHPQANGQVEVTNQTILRNLKVRLEISKIEWAEELPSILWTYHTTSQVPTGETLYSMVFGTESVIPVKIGMPSFRTSNFYKENNETELCLNLDFLNKKRERAELRQTTYKCQVTNYYNQRVKYKSFLLGDLVLQKVTLSTKEPNAEKTRSYMGRPL</sequence>
<dbReference type="Gene3D" id="3.30.70.270">
    <property type="match status" value="2"/>
</dbReference>
<dbReference type="GO" id="GO:0003676">
    <property type="term" value="F:nucleic acid binding"/>
    <property type="evidence" value="ECO:0007669"/>
    <property type="project" value="InterPro"/>
</dbReference>
<dbReference type="CDD" id="cd09279">
    <property type="entry name" value="RNase_HI_like"/>
    <property type="match status" value="1"/>
</dbReference>
<dbReference type="InterPro" id="IPR002156">
    <property type="entry name" value="RNaseH_domain"/>
</dbReference>
<dbReference type="GO" id="GO:0015074">
    <property type="term" value="P:DNA integration"/>
    <property type="evidence" value="ECO:0007669"/>
    <property type="project" value="InterPro"/>
</dbReference>
<dbReference type="InterPro" id="IPR001584">
    <property type="entry name" value="Integrase_cat-core"/>
</dbReference>
<dbReference type="AlphaFoldDB" id="A0A7J0EY86"/>
<proteinExistence type="predicted"/>
<dbReference type="InterPro" id="IPR043502">
    <property type="entry name" value="DNA/RNA_pol_sf"/>
</dbReference>
<accession>A0A7J0EY86</accession>
<evidence type="ECO:0000259" key="2">
    <source>
        <dbReference type="PROSITE" id="PS50994"/>
    </source>
</evidence>
<dbReference type="GO" id="GO:0004523">
    <property type="term" value="F:RNA-DNA hybrid ribonuclease activity"/>
    <property type="evidence" value="ECO:0007669"/>
    <property type="project" value="InterPro"/>
</dbReference>
<dbReference type="PROSITE" id="PS50878">
    <property type="entry name" value="RT_POL"/>
    <property type="match status" value="1"/>
</dbReference>
<reference evidence="3 4" key="1">
    <citation type="submission" date="2019-07" db="EMBL/GenBank/DDBJ databases">
        <title>De Novo Assembly of kiwifruit Actinidia rufa.</title>
        <authorList>
            <person name="Sugita-Konishi S."/>
            <person name="Sato K."/>
            <person name="Mori E."/>
            <person name="Abe Y."/>
            <person name="Kisaki G."/>
            <person name="Hamano K."/>
            <person name="Suezawa K."/>
            <person name="Otani M."/>
            <person name="Fukuda T."/>
            <person name="Manabe T."/>
            <person name="Gomi K."/>
            <person name="Tabuchi M."/>
            <person name="Akimitsu K."/>
            <person name="Kataoka I."/>
        </authorList>
    </citation>
    <scope>NUCLEOTIDE SEQUENCE [LARGE SCALE GENOMIC DNA]</scope>
    <source>
        <strain evidence="4">cv. Fuchu</strain>
    </source>
</reference>
<feature type="domain" description="Integrase catalytic" evidence="2">
    <location>
        <begin position="315"/>
        <end position="507"/>
    </location>
</feature>
<dbReference type="PROSITE" id="PS50994">
    <property type="entry name" value="INTEGRASE"/>
    <property type="match status" value="1"/>
</dbReference>
<dbReference type="Pfam" id="PF00078">
    <property type="entry name" value="RVT_1"/>
    <property type="match status" value="1"/>
</dbReference>
<dbReference type="Proteomes" id="UP000585474">
    <property type="component" value="Unassembled WGS sequence"/>
</dbReference>
<dbReference type="Pfam" id="PF13456">
    <property type="entry name" value="RVT_3"/>
    <property type="match status" value="1"/>
</dbReference>
<dbReference type="InterPro" id="IPR012337">
    <property type="entry name" value="RNaseH-like_sf"/>
</dbReference>
<organism evidence="3 4">
    <name type="scientific">Actinidia rufa</name>
    <dbReference type="NCBI Taxonomy" id="165716"/>
    <lineage>
        <taxon>Eukaryota</taxon>
        <taxon>Viridiplantae</taxon>
        <taxon>Streptophyta</taxon>
        <taxon>Embryophyta</taxon>
        <taxon>Tracheophyta</taxon>
        <taxon>Spermatophyta</taxon>
        <taxon>Magnoliopsida</taxon>
        <taxon>eudicotyledons</taxon>
        <taxon>Gunneridae</taxon>
        <taxon>Pentapetalae</taxon>
        <taxon>asterids</taxon>
        <taxon>Ericales</taxon>
        <taxon>Actinidiaceae</taxon>
        <taxon>Actinidia</taxon>
    </lineage>
</organism>
<dbReference type="EMBL" id="BJWL01000007">
    <property type="protein sequence ID" value="GFY90929.1"/>
    <property type="molecule type" value="Genomic_DNA"/>
</dbReference>
<protein>
    <submittedName>
        <fullName evidence="3">Uncharacterized protein</fullName>
    </submittedName>
</protein>
<evidence type="ECO:0000259" key="1">
    <source>
        <dbReference type="PROSITE" id="PS50878"/>
    </source>
</evidence>
<gene>
    <name evidence="3" type="ORF">Acr_07g0011250</name>
</gene>
<dbReference type="InterPro" id="IPR043128">
    <property type="entry name" value="Rev_trsase/Diguanyl_cyclase"/>
</dbReference>
<feature type="domain" description="Reverse transcriptase" evidence="1">
    <location>
        <begin position="1"/>
        <end position="64"/>
    </location>
</feature>
<dbReference type="SUPFAM" id="SSF53098">
    <property type="entry name" value="Ribonuclease H-like"/>
    <property type="match status" value="1"/>
</dbReference>
<comment type="caution">
    <text evidence="3">The sequence shown here is derived from an EMBL/GenBank/DDBJ whole genome shotgun (WGS) entry which is preliminary data.</text>
</comment>
<name>A0A7J0EY86_9ERIC</name>
<evidence type="ECO:0000313" key="4">
    <source>
        <dbReference type="Proteomes" id="UP000585474"/>
    </source>
</evidence>
<keyword evidence="4" id="KW-1185">Reference proteome</keyword>